<keyword evidence="1" id="KW-0732">Signal</keyword>
<evidence type="ECO:0000313" key="2">
    <source>
        <dbReference type="EMBL" id="NEE03883.1"/>
    </source>
</evidence>
<reference evidence="2 3" key="1">
    <citation type="submission" date="2020-02" db="EMBL/GenBank/DDBJ databases">
        <authorList>
            <person name="Li X.-J."/>
            <person name="Han X.-M."/>
        </authorList>
    </citation>
    <scope>NUCLEOTIDE SEQUENCE [LARGE SCALE GENOMIC DNA]</scope>
    <source>
        <strain evidence="2 3">CCTCC AB 2017055</strain>
    </source>
</reference>
<protein>
    <submittedName>
        <fullName evidence="2">Uncharacterized protein</fullName>
    </submittedName>
</protein>
<dbReference type="AlphaFoldDB" id="A0A6L9SFM0"/>
<dbReference type="Proteomes" id="UP000475214">
    <property type="component" value="Unassembled WGS sequence"/>
</dbReference>
<keyword evidence="3" id="KW-1185">Reference proteome</keyword>
<feature type="signal peptide" evidence="1">
    <location>
        <begin position="1"/>
        <end position="24"/>
    </location>
</feature>
<dbReference type="EMBL" id="JAAGOA010000026">
    <property type="protein sequence ID" value="NEE03883.1"/>
    <property type="molecule type" value="Genomic_DNA"/>
</dbReference>
<evidence type="ECO:0000313" key="3">
    <source>
        <dbReference type="Proteomes" id="UP000475214"/>
    </source>
</evidence>
<comment type="caution">
    <text evidence="2">The sequence shown here is derived from an EMBL/GenBank/DDBJ whole genome shotgun (WGS) entry which is preliminary data.</text>
</comment>
<gene>
    <name evidence="2" type="ORF">G1H10_27315</name>
</gene>
<sequence length="319" mass="33714">MRGFRPGMGALAALGIAVIGLATAAPATAESPTRVSDTTTSAFIEASEGDRSLEIGLWRSDAAGTQAYARLSGGPEGEHIAEGWSTSEWQETTFRATIEVFDDDGRAAGTVNVNGSYAPAGEPIQNVQKFNDGNVRVHMDHTFTELAIDDVAVTLDGAEWEIGFTGGEHEVGTLFYTNPATYVTRGQYLAFGDASTENIADYSLEGTLDDLGLNVEFADAEASTAGALDLSSGAWTGTHRLLAEGGEELGDVQVTATLTPSGKPIRLFDHLRGGYERWTVTLYELVITVEGPQAPARLVVEVADVSYAIHTPPEGGFHG</sequence>
<evidence type="ECO:0000256" key="1">
    <source>
        <dbReference type="SAM" id="SignalP"/>
    </source>
</evidence>
<accession>A0A6L9SFM0</accession>
<feature type="chain" id="PRO_5039100086" evidence="1">
    <location>
        <begin position="25"/>
        <end position="319"/>
    </location>
</feature>
<organism evidence="2 3">
    <name type="scientific">Phytoactinopolyspora halotolerans</name>
    <dbReference type="NCBI Taxonomy" id="1981512"/>
    <lineage>
        <taxon>Bacteria</taxon>
        <taxon>Bacillati</taxon>
        <taxon>Actinomycetota</taxon>
        <taxon>Actinomycetes</taxon>
        <taxon>Jiangellales</taxon>
        <taxon>Jiangellaceae</taxon>
        <taxon>Phytoactinopolyspora</taxon>
    </lineage>
</organism>
<dbReference type="RefSeq" id="WP_163743925.1">
    <property type="nucleotide sequence ID" value="NZ_JAAGOA010000026.1"/>
</dbReference>
<name>A0A6L9SFM0_9ACTN</name>
<proteinExistence type="predicted"/>